<dbReference type="GO" id="GO:0003700">
    <property type="term" value="F:DNA-binding transcription factor activity"/>
    <property type="evidence" value="ECO:0007669"/>
    <property type="project" value="InterPro"/>
</dbReference>
<dbReference type="GO" id="GO:0003677">
    <property type="term" value="F:DNA binding"/>
    <property type="evidence" value="ECO:0007669"/>
    <property type="project" value="UniProtKB-KW"/>
</dbReference>
<dbReference type="OrthoDB" id="9811174at2"/>
<dbReference type="EMBL" id="MBTG01000029">
    <property type="protein sequence ID" value="OPH51860.1"/>
    <property type="molecule type" value="Genomic_DNA"/>
</dbReference>
<dbReference type="AlphaFoldDB" id="A0A1V4HEB2"/>
<dbReference type="InterPro" id="IPR047057">
    <property type="entry name" value="MerR_fam"/>
</dbReference>
<dbReference type="SUPFAM" id="SSF46955">
    <property type="entry name" value="Putative DNA-binding domain"/>
    <property type="match status" value="1"/>
</dbReference>
<dbReference type="RefSeq" id="WP_079416786.1">
    <property type="nucleotide sequence ID" value="NZ_MBTG01000029.1"/>
</dbReference>
<dbReference type="InterPro" id="IPR009061">
    <property type="entry name" value="DNA-bd_dom_put_sf"/>
</dbReference>
<organism evidence="3 4">
    <name type="scientific">Paenibacillus ferrarius</name>
    <dbReference type="NCBI Taxonomy" id="1469647"/>
    <lineage>
        <taxon>Bacteria</taxon>
        <taxon>Bacillati</taxon>
        <taxon>Bacillota</taxon>
        <taxon>Bacilli</taxon>
        <taxon>Bacillales</taxon>
        <taxon>Paenibacillaceae</taxon>
        <taxon>Paenibacillus</taxon>
    </lineage>
</organism>
<dbReference type="SMART" id="SM00422">
    <property type="entry name" value="HTH_MERR"/>
    <property type="match status" value="1"/>
</dbReference>
<dbReference type="Gene3D" id="1.10.1660.10">
    <property type="match status" value="1"/>
</dbReference>
<comment type="caution">
    <text evidence="3">The sequence shown here is derived from an EMBL/GenBank/DDBJ whole genome shotgun (WGS) entry which is preliminary data.</text>
</comment>
<dbReference type="PANTHER" id="PTHR30204:SF82">
    <property type="entry name" value="TRANSCRIPTIONAL REGULATOR, MERR FAMILY"/>
    <property type="match status" value="1"/>
</dbReference>
<proteinExistence type="predicted"/>
<accession>A0A1V4HEB2</accession>
<evidence type="ECO:0000256" key="1">
    <source>
        <dbReference type="ARBA" id="ARBA00023125"/>
    </source>
</evidence>
<gene>
    <name evidence="3" type="ORF">BC351_34155</name>
</gene>
<dbReference type="InterPro" id="IPR000551">
    <property type="entry name" value="MerR-type_HTH_dom"/>
</dbReference>
<sequence>MLYSIKQVTEKFHISPHTLRFYTDQDLIPGVVRDENNRRLFNDDALRWLKTILAFRSTGMSVKMIQSYLELYKQGDETIPERYNLLVEQQRLTKQQLSDLSQQLEVINEKVRTYYDSIKKIRNIEVESSLS</sequence>
<protein>
    <recommendedName>
        <fullName evidence="2">HTH merR-type domain-containing protein</fullName>
    </recommendedName>
</protein>
<keyword evidence="1" id="KW-0238">DNA-binding</keyword>
<dbReference type="PROSITE" id="PS50937">
    <property type="entry name" value="HTH_MERR_2"/>
    <property type="match status" value="1"/>
</dbReference>
<dbReference type="STRING" id="1469647.BC351_34155"/>
<feature type="domain" description="HTH merR-type" evidence="2">
    <location>
        <begin position="2"/>
        <end position="71"/>
    </location>
</feature>
<evidence type="ECO:0000313" key="4">
    <source>
        <dbReference type="Proteomes" id="UP000190626"/>
    </source>
</evidence>
<reference evidence="4" key="1">
    <citation type="submission" date="2016-07" db="EMBL/GenBank/DDBJ databases">
        <authorList>
            <person name="Florea S."/>
            <person name="Webb J.S."/>
            <person name="Jaromczyk J."/>
            <person name="Schardl C.L."/>
        </authorList>
    </citation>
    <scope>NUCLEOTIDE SEQUENCE [LARGE SCALE GENOMIC DNA]</scope>
    <source>
        <strain evidence="4">CY1</strain>
    </source>
</reference>
<evidence type="ECO:0000313" key="3">
    <source>
        <dbReference type="EMBL" id="OPH51860.1"/>
    </source>
</evidence>
<dbReference type="PANTHER" id="PTHR30204">
    <property type="entry name" value="REDOX-CYCLING DRUG-SENSING TRANSCRIPTIONAL ACTIVATOR SOXR"/>
    <property type="match status" value="1"/>
</dbReference>
<name>A0A1V4HEB2_9BACL</name>
<evidence type="ECO:0000259" key="2">
    <source>
        <dbReference type="PROSITE" id="PS50937"/>
    </source>
</evidence>
<dbReference type="Pfam" id="PF13411">
    <property type="entry name" value="MerR_1"/>
    <property type="match status" value="1"/>
</dbReference>
<keyword evidence="4" id="KW-1185">Reference proteome</keyword>
<dbReference type="Proteomes" id="UP000190626">
    <property type="component" value="Unassembled WGS sequence"/>
</dbReference>
<dbReference type="CDD" id="cd01109">
    <property type="entry name" value="HTH_YyaN"/>
    <property type="match status" value="1"/>
</dbReference>